<dbReference type="GO" id="GO:0005829">
    <property type="term" value="C:cytosol"/>
    <property type="evidence" value="ECO:0007669"/>
    <property type="project" value="TreeGrafter"/>
</dbReference>
<evidence type="ECO:0000256" key="3">
    <source>
        <dbReference type="ARBA" id="ARBA00022741"/>
    </source>
</evidence>
<dbReference type="Ensembl" id="ENSCMIT00000003452.1">
    <property type="protein sequence ID" value="ENSCMIP00000003326.1"/>
    <property type="gene ID" value="ENSCMIG00000001984.1"/>
</dbReference>
<reference evidence="10" key="2">
    <citation type="journal article" date="2007" name="PLoS Biol.">
        <title>Survey sequencing and comparative analysis of the elephant shark (Callorhinchus milii) genome.</title>
        <authorList>
            <person name="Venkatesh B."/>
            <person name="Kirkness E.F."/>
            <person name="Loh Y.H."/>
            <person name="Halpern A.L."/>
            <person name="Lee A.P."/>
            <person name="Johnson J."/>
            <person name="Dandona N."/>
            <person name="Viswanathan L.D."/>
            <person name="Tay A."/>
            <person name="Venter J.C."/>
            <person name="Strausberg R.L."/>
            <person name="Brenner S."/>
        </authorList>
    </citation>
    <scope>NUCLEOTIDE SEQUENCE [LARGE SCALE GENOMIC DNA]</scope>
</reference>
<keyword evidence="3" id="KW-0547">Nucleotide-binding</keyword>
<evidence type="ECO:0000256" key="5">
    <source>
        <dbReference type="ARBA" id="ARBA00022917"/>
    </source>
</evidence>
<evidence type="ECO:0000256" key="4">
    <source>
        <dbReference type="ARBA" id="ARBA00022840"/>
    </source>
</evidence>
<dbReference type="Gene3D" id="3.40.50.620">
    <property type="entry name" value="HUPs"/>
    <property type="match status" value="1"/>
</dbReference>
<dbReference type="STRING" id="7868.ENSCMIP00000003326"/>
<feature type="domain" description="Aminoacyl-tRNA synthetase class Ia" evidence="8">
    <location>
        <begin position="1"/>
        <end position="32"/>
    </location>
</feature>
<evidence type="ECO:0000256" key="1">
    <source>
        <dbReference type="ARBA" id="ARBA00013169"/>
    </source>
</evidence>
<proteinExistence type="predicted"/>
<dbReference type="PANTHER" id="PTHR11946">
    <property type="entry name" value="VALYL-TRNA SYNTHETASES"/>
    <property type="match status" value="1"/>
</dbReference>
<protein>
    <recommendedName>
        <fullName evidence="1">valine--tRNA ligase</fullName>
        <ecNumber evidence="1">6.1.1.9</ecNumber>
    </recommendedName>
    <alternativeName>
        <fullName evidence="7">Valyl-tRNA synthetase</fullName>
    </alternativeName>
</protein>
<sequence>MVRDSHGRKMSKSLGNVIDPLDVINGASAQYLHQKLGSILLDAREMRVAEEGQVSVCVHSERDSHFGYSHGVRVGLWGIWVRAVCVVLGLRFGLGLGCYVAMSYEEETIICDECFTNYSLFILTETRFSVWNPRVWDGCPEVLPVLHPLPGSVSVCLCEYVWVCVCV</sequence>
<accession>A0A4W3GJ14</accession>
<dbReference type="Proteomes" id="UP000314986">
    <property type="component" value="Unassembled WGS sequence"/>
</dbReference>
<dbReference type="InterPro" id="IPR002303">
    <property type="entry name" value="Valyl-tRNA_ligase"/>
</dbReference>
<keyword evidence="2" id="KW-0436">Ligase</keyword>
<evidence type="ECO:0000256" key="7">
    <source>
        <dbReference type="ARBA" id="ARBA00029936"/>
    </source>
</evidence>
<dbReference type="GO" id="GO:0004832">
    <property type="term" value="F:valine-tRNA ligase activity"/>
    <property type="evidence" value="ECO:0007669"/>
    <property type="project" value="UniProtKB-EC"/>
</dbReference>
<dbReference type="Pfam" id="PF00133">
    <property type="entry name" value="tRNA-synt_1"/>
    <property type="match status" value="1"/>
</dbReference>
<dbReference type="GO" id="GO:0005524">
    <property type="term" value="F:ATP binding"/>
    <property type="evidence" value="ECO:0007669"/>
    <property type="project" value="UniProtKB-KW"/>
</dbReference>
<evidence type="ECO:0000313" key="10">
    <source>
        <dbReference type="Proteomes" id="UP000314986"/>
    </source>
</evidence>
<dbReference type="SUPFAM" id="SSF52374">
    <property type="entry name" value="Nucleotidylyl transferase"/>
    <property type="match status" value="1"/>
</dbReference>
<evidence type="ECO:0000259" key="8">
    <source>
        <dbReference type="Pfam" id="PF00133"/>
    </source>
</evidence>
<keyword evidence="5" id="KW-0648">Protein biosynthesis</keyword>
<dbReference type="InterPro" id="IPR002300">
    <property type="entry name" value="aa-tRNA-synth_Ia"/>
</dbReference>
<reference evidence="10" key="3">
    <citation type="journal article" date="2014" name="Nature">
        <title>Elephant shark genome provides unique insights into gnathostome evolution.</title>
        <authorList>
            <consortium name="International Elephant Shark Genome Sequencing Consortium"/>
            <person name="Venkatesh B."/>
            <person name="Lee A.P."/>
            <person name="Ravi V."/>
            <person name="Maurya A.K."/>
            <person name="Lian M.M."/>
            <person name="Swann J.B."/>
            <person name="Ohta Y."/>
            <person name="Flajnik M.F."/>
            <person name="Sutoh Y."/>
            <person name="Kasahara M."/>
            <person name="Hoon S."/>
            <person name="Gangu V."/>
            <person name="Roy S.W."/>
            <person name="Irimia M."/>
            <person name="Korzh V."/>
            <person name="Kondrychyn I."/>
            <person name="Lim Z.W."/>
            <person name="Tay B.H."/>
            <person name="Tohari S."/>
            <person name="Kong K.W."/>
            <person name="Ho S."/>
            <person name="Lorente-Galdos B."/>
            <person name="Quilez J."/>
            <person name="Marques-Bonet T."/>
            <person name="Raney B.J."/>
            <person name="Ingham P.W."/>
            <person name="Tay A."/>
            <person name="Hillier L.W."/>
            <person name="Minx P."/>
            <person name="Boehm T."/>
            <person name="Wilson R.K."/>
            <person name="Brenner S."/>
            <person name="Warren W.C."/>
        </authorList>
    </citation>
    <scope>NUCLEOTIDE SEQUENCE [LARGE SCALE GENOMIC DNA]</scope>
</reference>
<dbReference type="GO" id="GO:0006438">
    <property type="term" value="P:valyl-tRNA aminoacylation"/>
    <property type="evidence" value="ECO:0007669"/>
    <property type="project" value="InterPro"/>
</dbReference>
<evidence type="ECO:0000313" key="9">
    <source>
        <dbReference type="Ensembl" id="ENSCMIP00000003326.1"/>
    </source>
</evidence>
<reference evidence="9" key="5">
    <citation type="submission" date="2025-09" db="UniProtKB">
        <authorList>
            <consortium name="Ensembl"/>
        </authorList>
    </citation>
    <scope>IDENTIFICATION</scope>
</reference>
<dbReference type="PANTHER" id="PTHR11946:SF71">
    <property type="entry name" value="VALINE--TRNA LIGASE, MITOCHONDRIAL"/>
    <property type="match status" value="1"/>
</dbReference>
<evidence type="ECO:0000256" key="6">
    <source>
        <dbReference type="ARBA" id="ARBA00023146"/>
    </source>
</evidence>
<dbReference type="EC" id="6.1.1.9" evidence="1"/>
<name>A0A4W3GJ14_CALMI</name>
<keyword evidence="6" id="KW-0030">Aminoacyl-tRNA synthetase</keyword>
<reference evidence="10" key="1">
    <citation type="journal article" date="2006" name="Science">
        <title>Ancient noncoding elements conserved in the human genome.</title>
        <authorList>
            <person name="Venkatesh B."/>
            <person name="Kirkness E.F."/>
            <person name="Loh Y.H."/>
            <person name="Halpern A.L."/>
            <person name="Lee A.P."/>
            <person name="Johnson J."/>
            <person name="Dandona N."/>
            <person name="Viswanathan L.D."/>
            <person name="Tay A."/>
            <person name="Venter J.C."/>
            <person name="Strausberg R.L."/>
            <person name="Brenner S."/>
        </authorList>
    </citation>
    <scope>NUCLEOTIDE SEQUENCE [LARGE SCALE GENOMIC DNA]</scope>
</reference>
<keyword evidence="10" id="KW-1185">Reference proteome</keyword>
<keyword evidence="4" id="KW-0067">ATP-binding</keyword>
<dbReference type="AlphaFoldDB" id="A0A4W3GJ14"/>
<dbReference type="InterPro" id="IPR014729">
    <property type="entry name" value="Rossmann-like_a/b/a_fold"/>
</dbReference>
<reference evidence="9" key="4">
    <citation type="submission" date="2025-08" db="UniProtKB">
        <authorList>
            <consortium name="Ensembl"/>
        </authorList>
    </citation>
    <scope>IDENTIFICATION</scope>
</reference>
<evidence type="ECO:0000256" key="2">
    <source>
        <dbReference type="ARBA" id="ARBA00022598"/>
    </source>
</evidence>
<organism evidence="9 10">
    <name type="scientific">Callorhinchus milii</name>
    <name type="common">Ghost shark</name>
    <dbReference type="NCBI Taxonomy" id="7868"/>
    <lineage>
        <taxon>Eukaryota</taxon>
        <taxon>Metazoa</taxon>
        <taxon>Chordata</taxon>
        <taxon>Craniata</taxon>
        <taxon>Vertebrata</taxon>
        <taxon>Chondrichthyes</taxon>
        <taxon>Holocephali</taxon>
        <taxon>Chimaeriformes</taxon>
        <taxon>Callorhinchidae</taxon>
        <taxon>Callorhinchus</taxon>
    </lineage>
</organism>
<dbReference type="InParanoid" id="A0A4W3GJ14"/>